<dbReference type="PANTHER" id="PTHR43918:SF5">
    <property type="entry name" value="CHOLINESTERASE"/>
    <property type="match status" value="1"/>
</dbReference>
<dbReference type="InterPro" id="IPR019819">
    <property type="entry name" value="Carboxylesterase_B_CS"/>
</dbReference>
<evidence type="ECO:0000256" key="6">
    <source>
        <dbReference type="ARBA" id="ARBA00022801"/>
    </source>
</evidence>
<feature type="active site" description="Acyl-ester intermediate" evidence="12">
    <location>
        <position position="222"/>
    </location>
</feature>
<evidence type="ECO:0000256" key="3">
    <source>
        <dbReference type="ARBA" id="ARBA00022487"/>
    </source>
</evidence>
<dbReference type="Ensembl" id="ENSGMOT00000067622.1">
    <property type="protein sequence ID" value="ENSGMOP00000023847.1"/>
    <property type="gene ID" value="ENSGMOG00000004207.2"/>
</dbReference>
<name>A0A8C4ZXV3_GADMO</name>
<dbReference type="InterPro" id="IPR002018">
    <property type="entry name" value="CarbesteraseB"/>
</dbReference>
<dbReference type="GO" id="GO:0019695">
    <property type="term" value="P:choline metabolic process"/>
    <property type="evidence" value="ECO:0007669"/>
    <property type="project" value="TreeGrafter"/>
</dbReference>
<comment type="subunit">
    <text evidence="11">Homotetramer; disulfide-linked. Dimer of dimers.</text>
</comment>
<keyword evidence="6 13" id="KW-0378">Hydrolase</keyword>
<proteinExistence type="inferred from homology"/>
<dbReference type="GeneTree" id="ENSGT00940000157637"/>
<protein>
    <recommendedName>
        <fullName evidence="13">Carboxylic ester hydrolase</fullName>
        <ecNumber evidence="13">3.1.1.-</ecNumber>
    </recommendedName>
</protein>
<keyword evidence="3" id="KW-0719">Serine esterase</keyword>
<feature type="chain" id="PRO_5034277710" description="Carboxylic ester hydrolase" evidence="13">
    <location>
        <begin position="21"/>
        <end position="617"/>
    </location>
</feature>
<dbReference type="PROSITE" id="PS00941">
    <property type="entry name" value="CARBOXYLESTERASE_B_2"/>
    <property type="match status" value="1"/>
</dbReference>
<dbReference type="GO" id="GO:0006581">
    <property type="term" value="P:acetylcholine catabolic process"/>
    <property type="evidence" value="ECO:0007669"/>
    <property type="project" value="TreeGrafter"/>
</dbReference>
<accession>A0A8C4ZXV3</accession>
<evidence type="ECO:0000259" key="14">
    <source>
        <dbReference type="Pfam" id="PF00135"/>
    </source>
</evidence>
<sequence length="617" mass="68322">MATSTPFLLLVLHLCSGSLGQPPEDLTISTLNGKVRGTRLSVLGHDVRAFLGVPYAKPPLGELRFRAPKPAGKWEGVKNAANFSNTCYQLPDTLFPGFSGAEMWNPNTPVSEDCLYLNVWTPHLKGKSQTLPVLVWIYGGGFTSGTSSLALYDGRFLSQSENVVVVSMNYRLGALGFLSLPENDNIRGNAGLLDQQLALRWVADNIAFFGGDSSKVTLFGESAGAASVGFHLLAPSSHGLFHRAILQSGVPTAPWASLSQRETWKRSLSLASLLGCPRSPAADLERCLQRVDLVDIVTEQFQVLTEASILGFPFAPSADGLFLPDEPEVLLKTGNFKKIEVLFGLNQNEGTYFLVYGMPGYSLAGESPISRKLFIEGIPLALPGTNNVTKEAVIFQYTSWSEVDNEVKNRDAMGDLLGHQFFSCPTLEFARRYSEHGGKAFFYLFDHRSSANPWPAWMGVMHGYEIEFVFGMPLNASLKYTEREVNMSRSIMKQWANFARTGNPSNSGVPWPLFQAESQFYLTLNTNQPLQRSKMIAQQCQFWTNLVPKIQGVSGMESHKHQIPLPLFSIWSIILAQPCTDSTITHRHSPQMKMNTNTHTYSHTCMVSKHLRLENLI</sequence>
<dbReference type="FunFam" id="3.40.50.1820:FF:000029">
    <property type="entry name" value="Acetylcholinesterase"/>
    <property type="match status" value="1"/>
</dbReference>
<evidence type="ECO:0000256" key="8">
    <source>
        <dbReference type="ARBA" id="ARBA00023180"/>
    </source>
</evidence>
<dbReference type="AlphaFoldDB" id="A0A8C4ZXV3"/>
<evidence type="ECO:0000256" key="13">
    <source>
        <dbReference type="RuleBase" id="RU361235"/>
    </source>
</evidence>
<keyword evidence="5" id="KW-0597">Phosphoprotein</keyword>
<evidence type="ECO:0000313" key="15">
    <source>
        <dbReference type="Ensembl" id="ENSGMOP00000023847.1"/>
    </source>
</evidence>
<evidence type="ECO:0000256" key="9">
    <source>
        <dbReference type="ARBA" id="ARBA00036543"/>
    </source>
</evidence>
<evidence type="ECO:0000256" key="4">
    <source>
        <dbReference type="ARBA" id="ARBA00022525"/>
    </source>
</evidence>
<comment type="similarity">
    <text evidence="2 13">Belongs to the type-B carboxylesterase/lipase family.</text>
</comment>
<dbReference type="GO" id="GO:0003990">
    <property type="term" value="F:acetylcholinesterase activity"/>
    <property type="evidence" value="ECO:0007669"/>
    <property type="project" value="TreeGrafter"/>
</dbReference>
<feature type="domain" description="Carboxylesterase type B" evidence="14">
    <location>
        <begin position="26"/>
        <end position="543"/>
    </location>
</feature>
<dbReference type="PRINTS" id="PR00878">
    <property type="entry name" value="CHOLNESTRASE"/>
</dbReference>
<dbReference type="GO" id="GO:0005886">
    <property type="term" value="C:plasma membrane"/>
    <property type="evidence" value="ECO:0007669"/>
    <property type="project" value="TreeGrafter"/>
</dbReference>
<dbReference type="OMA" id="AKECHLW"/>
<evidence type="ECO:0000256" key="1">
    <source>
        <dbReference type="ARBA" id="ARBA00004613"/>
    </source>
</evidence>
<evidence type="ECO:0000256" key="2">
    <source>
        <dbReference type="ARBA" id="ARBA00005964"/>
    </source>
</evidence>
<evidence type="ECO:0000256" key="10">
    <source>
        <dbReference type="ARBA" id="ARBA00037444"/>
    </source>
</evidence>
<keyword evidence="4" id="KW-0964">Secreted</keyword>
<dbReference type="PANTHER" id="PTHR43918">
    <property type="entry name" value="ACETYLCHOLINESTERASE"/>
    <property type="match status" value="1"/>
</dbReference>
<dbReference type="SUPFAM" id="SSF53474">
    <property type="entry name" value="alpha/beta-Hydrolases"/>
    <property type="match status" value="1"/>
</dbReference>
<dbReference type="PROSITE" id="PS00122">
    <property type="entry name" value="CARBOXYLESTERASE_B_1"/>
    <property type="match status" value="1"/>
</dbReference>
<dbReference type="CDD" id="cd00312">
    <property type="entry name" value="Esterase_lipase"/>
    <property type="match status" value="1"/>
</dbReference>
<comment type="subcellular location">
    <subcellularLocation>
        <location evidence="1">Secreted</location>
    </subcellularLocation>
</comment>
<keyword evidence="13" id="KW-0732">Signal</keyword>
<evidence type="ECO:0000256" key="5">
    <source>
        <dbReference type="ARBA" id="ARBA00022553"/>
    </source>
</evidence>
<dbReference type="Gene3D" id="3.40.50.1820">
    <property type="entry name" value="alpha/beta hydrolase"/>
    <property type="match status" value="1"/>
</dbReference>
<evidence type="ECO:0000256" key="12">
    <source>
        <dbReference type="PIRSR" id="PIRSR600997-1"/>
    </source>
</evidence>
<dbReference type="InterPro" id="IPR019826">
    <property type="entry name" value="Carboxylesterase_B_AS"/>
</dbReference>
<comment type="function">
    <text evidence="10">Esterase with broad substrate specificity. Contributes to the inactivation of the neurotransmitter acetylcholine. Can degrade neurotoxic organophosphate esters.</text>
</comment>
<dbReference type="EC" id="3.1.1.-" evidence="13"/>
<evidence type="ECO:0000313" key="16">
    <source>
        <dbReference type="Proteomes" id="UP000694546"/>
    </source>
</evidence>
<comment type="catalytic activity">
    <reaction evidence="9">
        <text>an acylcholine + H2O = a carboxylate + choline + H(+)</text>
        <dbReference type="Rhea" id="RHEA:21964"/>
        <dbReference type="ChEBI" id="CHEBI:15354"/>
        <dbReference type="ChEBI" id="CHEBI:15377"/>
        <dbReference type="ChEBI" id="CHEBI:15378"/>
        <dbReference type="ChEBI" id="CHEBI:29067"/>
        <dbReference type="ChEBI" id="CHEBI:35287"/>
        <dbReference type="EC" id="3.1.1.8"/>
    </reaction>
</comment>
<evidence type="ECO:0000256" key="11">
    <source>
        <dbReference type="ARBA" id="ARBA00038819"/>
    </source>
</evidence>
<dbReference type="Pfam" id="PF00135">
    <property type="entry name" value="COesterase"/>
    <property type="match status" value="1"/>
</dbReference>
<dbReference type="GO" id="GO:0005615">
    <property type="term" value="C:extracellular space"/>
    <property type="evidence" value="ECO:0007669"/>
    <property type="project" value="TreeGrafter"/>
</dbReference>
<evidence type="ECO:0000256" key="7">
    <source>
        <dbReference type="ARBA" id="ARBA00023157"/>
    </source>
</evidence>
<dbReference type="InterPro" id="IPR029058">
    <property type="entry name" value="AB_hydrolase_fold"/>
</dbReference>
<dbReference type="Proteomes" id="UP000694546">
    <property type="component" value="Chromosome 16"/>
</dbReference>
<feature type="active site" description="Charge relay system" evidence="12">
    <location>
        <position position="462"/>
    </location>
</feature>
<keyword evidence="8" id="KW-0325">Glycoprotein</keyword>
<organism evidence="15 16">
    <name type="scientific">Gadus morhua</name>
    <name type="common">Atlantic cod</name>
    <dbReference type="NCBI Taxonomy" id="8049"/>
    <lineage>
        <taxon>Eukaryota</taxon>
        <taxon>Metazoa</taxon>
        <taxon>Chordata</taxon>
        <taxon>Craniata</taxon>
        <taxon>Vertebrata</taxon>
        <taxon>Euteleostomi</taxon>
        <taxon>Actinopterygii</taxon>
        <taxon>Neopterygii</taxon>
        <taxon>Teleostei</taxon>
        <taxon>Neoteleostei</taxon>
        <taxon>Acanthomorphata</taxon>
        <taxon>Zeiogadaria</taxon>
        <taxon>Gadariae</taxon>
        <taxon>Gadiformes</taxon>
        <taxon>Gadoidei</taxon>
        <taxon>Gadidae</taxon>
        <taxon>Gadus</taxon>
    </lineage>
</organism>
<dbReference type="InterPro" id="IPR050654">
    <property type="entry name" value="AChE-related_enzymes"/>
</dbReference>
<feature type="signal peptide" evidence="13">
    <location>
        <begin position="1"/>
        <end position="20"/>
    </location>
</feature>
<feature type="active site" description="Charge relay system" evidence="12">
    <location>
        <position position="349"/>
    </location>
</feature>
<keyword evidence="7" id="KW-1015">Disulfide bond</keyword>
<keyword evidence="16" id="KW-1185">Reference proteome</keyword>
<dbReference type="InterPro" id="IPR000997">
    <property type="entry name" value="Cholinesterase"/>
</dbReference>
<reference evidence="15" key="2">
    <citation type="submission" date="2025-09" db="UniProtKB">
        <authorList>
            <consortium name="Ensembl"/>
        </authorList>
    </citation>
    <scope>IDENTIFICATION</scope>
</reference>
<reference evidence="15" key="1">
    <citation type="submission" date="2025-08" db="UniProtKB">
        <authorList>
            <consortium name="Ensembl"/>
        </authorList>
    </citation>
    <scope>IDENTIFICATION</scope>
</reference>